<dbReference type="OrthoDB" id="3541510at2759"/>
<protein>
    <submittedName>
        <fullName evidence="1">Uncharacterized protein</fullName>
    </submittedName>
</protein>
<dbReference type="Proteomes" id="UP000249056">
    <property type="component" value="Unassembled WGS sequence"/>
</dbReference>
<comment type="caution">
    <text evidence="1">The sequence shown here is derived from an EMBL/GenBank/DDBJ whole genome shotgun (WGS) entry which is preliminary data.</text>
</comment>
<name>A0A395J8X3_9HELO</name>
<reference evidence="1 2" key="1">
    <citation type="submission" date="2018-06" db="EMBL/GenBank/DDBJ databases">
        <title>Genome Sequence of the Brown Rot Fungal Pathogen Monilinia fructigena.</title>
        <authorList>
            <person name="Landi L."/>
            <person name="De Miccolis Angelini R.M."/>
            <person name="Pollastro S."/>
            <person name="Abate D."/>
            <person name="Faretra F."/>
            <person name="Romanazzi G."/>
        </authorList>
    </citation>
    <scope>NUCLEOTIDE SEQUENCE [LARGE SCALE GENOMIC DNA]</scope>
    <source>
        <strain evidence="1 2">Mfrg269</strain>
    </source>
</reference>
<proteinExistence type="predicted"/>
<keyword evidence="2" id="KW-1185">Reference proteome</keyword>
<accession>A0A395J8X3</accession>
<sequence length="249" mass="26733">MPTDEPPPMITAPVSPHDLNRALKRDSNTCNNDICYSPATCFGPVGNIAVCCEPGESCSLITTCYPYTEIQSSSSLGLSSNTSMDAGGSYCSIPEYPYCNTYVFDAYSGLEVIYCDDTSTANNQVILTGTYNWTDGLTVTSQIPAPLTATEYKNCRVVRQRTPITNDWAPAAIAREKPPSYGYEAKRIGMQPDCQAEGLGEGVHAPPAWAPPGDVIGEQTEPAFISELGGESRDESGIVGKVIMNFDVL</sequence>
<evidence type="ECO:0000313" key="1">
    <source>
        <dbReference type="EMBL" id="RAL68686.1"/>
    </source>
</evidence>
<evidence type="ECO:0000313" key="2">
    <source>
        <dbReference type="Proteomes" id="UP000249056"/>
    </source>
</evidence>
<gene>
    <name evidence="1" type="ORF">DID88_007394</name>
</gene>
<dbReference type="EMBL" id="QKRW01000001">
    <property type="protein sequence ID" value="RAL68686.1"/>
    <property type="molecule type" value="Genomic_DNA"/>
</dbReference>
<organism evidence="1 2">
    <name type="scientific">Monilinia fructigena</name>
    <dbReference type="NCBI Taxonomy" id="38457"/>
    <lineage>
        <taxon>Eukaryota</taxon>
        <taxon>Fungi</taxon>
        <taxon>Dikarya</taxon>
        <taxon>Ascomycota</taxon>
        <taxon>Pezizomycotina</taxon>
        <taxon>Leotiomycetes</taxon>
        <taxon>Helotiales</taxon>
        <taxon>Sclerotiniaceae</taxon>
        <taxon>Monilinia</taxon>
    </lineage>
</organism>
<dbReference type="AlphaFoldDB" id="A0A395J8X3"/>